<reference evidence="2" key="1">
    <citation type="journal article" date="2010" name="Nat. Biotechnol.">
        <title>Draft genome sequence of the oilseed species Ricinus communis.</title>
        <authorList>
            <person name="Chan A.P."/>
            <person name="Crabtree J."/>
            <person name="Zhao Q."/>
            <person name="Lorenzi H."/>
            <person name="Orvis J."/>
            <person name="Puiu D."/>
            <person name="Melake-Berhan A."/>
            <person name="Jones K.M."/>
            <person name="Redman J."/>
            <person name="Chen G."/>
            <person name="Cahoon E.B."/>
            <person name="Gedil M."/>
            <person name="Stanke M."/>
            <person name="Haas B.J."/>
            <person name="Wortman J.R."/>
            <person name="Fraser-Liggett C.M."/>
            <person name="Ravel J."/>
            <person name="Rabinowicz P.D."/>
        </authorList>
    </citation>
    <scope>NUCLEOTIDE SEQUENCE [LARGE SCALE GENOMIC DNA]</scope>
    <source>
        <strain evidence="2">cv. Hale</strain>
    </source>
</reference>
<keyword evidence="2" id="KW-1185">Reference proteome</keyword>
<protein>
    <submittedName>
        <fullName evidence="1">Uncharacterized protein</fullName>
    </submittedName>
</protein>
<dbReference type="Proteomes" id="UP000008311">
    <property type="component" value="Unassembled WGS sequence"/>
</dbReference>
<proteinExistence type="predicted"/>
<accession>B9RH45</accession>
<dbReference type="EMBL" id="EQ973778">
    <property type="protein sequence ID" value="EEF49407.1"/>
    <property type="molecule type" value="Genomic_DNA"/>
</dbReference>
<sequence length="63" mass="6694">MGVCLVTDVGDGEEELLVFWVLIGGRRKLLLGLVFLPIYSPTTVGSFKTYLVGLLVLPIASGG</sequence>
<organism evidence="1 2">
    <name type="scientific">Ricinus communis</name>
    <name type="common">Castor bean</name>
    <dbReference type="NCBI Taxonomy" id="3988"/>
    <lineage>
        <taxon>Eukaryota</taxon>
        <taxon>Viridiplantae</taxon>
        <taxon>Streptophyta</taxon>
        <taxon>Embryophyta</taxon>
        <taxon>Tracheophyta</taxon>
        <taxon>Spermatophyta</taxon>
        <taxon>Magnoliopsida</taxon>
        <taxon>eudicotyledons</taxon>
        <taxon>Gunneridae</taxon>
        <taxon>Pentapetalae</taxon>
        <taxon>rosids</taxon>
        <taxon>fabids</taxon>
        <taxon>Malpighiales</taxon>
        <taxon>Euphorbiaceae</taxon>
        <taxon>Acalyphoideae</taxon>
        <taxon>Acalypheae</taxon>
        <taxon>Ricinus</taxon>
    </lineage>
</organism>
<gene>
    <name evidence="1" type="ORF">RCOM_1447110</name>
</gene>
<dbReference type="InParanoid" id="B9RH45"/>
<name>B9RH45_RICCO</name>
<dbReference type="AlphaFoldDB" id="B9RH45"/>
<evidence type="ECO:0000313" key="1">
    <source>
        <dbReference type="EMBL" id="EEF49407.1"/>
    </source>
</evidence>
<evidence type="ECO:0000313" key="2">
    <source>
        <dbReference type="Proteomes" id="UP000008311"/>
    </source>
</evidence>